<keyword evidence="4" id="KW-1185">Reference proteome</keyword>
<name>A0A517YMS8_9BACT</name>
<evidence type="ECO:0000259" key="2">
    <source>
        <dbReference type="Pfam" id="PF01841"/>
    </source>
</evidence>
<reference evidence="3 4" key="1">
    <citation type="submission" date="2019-02" db="EMBL/GenBank/DDBJ databases">
        <title>Deep-cultivation of Planctomycetes and their phenomic and genomic characterization uncovers novel biology.</title>
        <authorList>
            <person name="Wiegand S."/>
            <person name="Jogler M."/>
            <person name="Boedeker C."/>
            <person name="Pinto D."/>
            <person name="Vollmers J."/>
            <person name="Rivas-Marin E."/>
            <person name="Kohn T."/>
            <person name="Peeters S.H."/>
            <person name="Heuer A."/>
            <person name="Rast P."/>
            <person name="Oberbeckmann S."/>
            <person name="Bunk B."/>
            <person name="Jeske O."/>
            <person name="Meyerdierks A."/>
            <person name="Storesund J.E."/>
            <person name="Kallscheuer N."/>
            <person name="Luecker S."/>
            <person name="Lage O.M."/>
            <person name="Pohl T."/>
            <person name="Merkel B.J."/>
            <person name="Hornburger P."/>
            <person name="Mueller R.-W."/>
            <person name="Bruemmer F."/>
            <person name="Labrenz M."/>
            <person name="Spormann A.M."/>
            <person name="Op den Camp H."/>
            <person name="Overmann J."/>
            <person name="Amann R."/>
            <person name="Jetten M.S.M."/>
            <person name="Mascher T."/>
            <person name="Medema M.H."/>
            <person name="Devos D.P."/>
            <person name="Kaster A.-K."/>
            <person name="Ovreas L."/>
            <person name="Rohde M."/>
            <person name="Galperin M.Y."/>
            <person name="Jogler C."/>
        </authorList>
    </citation>
    <scope>NUCLEOTIDE SEQUENCE [LARGE SCALE GENOMIC DNA]</scope>
    <source>
        <strain evidence="3 4">ETA_A8</strain>
    </source>
</reference>
<dbReference type="PROSITE" id="PS51257">
    <property type="entry name" value="PROKAR_LIPOPROTEIN"/>
    <property type="match status" value="1"/>
</dbReference>
<accession>A0A517YMS8</accession>
<dbReference type="AlphaFoldDB" id="A0A517YMS8"/>
<evidence type="ECO:0000313" key="3">
    <source>
        <dbReference type="EMBL" id="QDU31530.1"/>
    </source>
</evidence>
<dbReference type="EMBL" id="CP036274">
    <property type="protein sequence ID" value="QDU31530.1"/>
    <property type="molecule type" value="Genomic_DNA"/>
</dbReference>
<protein>
    <recommendedName>
        <fullName evidence="2">Transglutaminase-like domain-containing protein</fullName>
    </recommendedName>
</protein>
<feature type="domain" description="Transglutaminase-like" evidence="2">
    <location>
        <begin position="386"/>
        <end position="494"/>
    </location>
</feature>
<dbReference type="InterPro" id="IPR002931">
    <property type="entry name" value="Transglutaminase-like"/>
</dbReference>
<feature type="signal peptide" evidence="1">
    <location>
        <begin position="1"/>
        <end position="22"/>
    </location>
</feature>
<proteinExistence type="predicted"/>
<dbReference type="OrthoDB" id="5166556at2"/>
<dbReference type="SUPFAM" id="SSF54001">
    <property type="entry name" value="Cysteine proteinases"/>
    <property type="match status" value="1"/>
</dbReference>
<dbReference type="Pfam" id="PF01841">
    <property type="entry name" value="Transglut_core"/>
    <property type="match status" value="1"/>
</dbReference>
<dbReference type="Proteomes" id="UP000315017">
    <property type="component" value="Chromosome"/>
</dbReference>
<evidence type="ECO:0000313" key="4">
    <source>
        <dbReference type="Proteomes" id="UP000315017"/>
    </source>
</evidence>
<evidence type="ECO:0000256" key="1">
    <source>
        <dbReference type="SAM" id="SignalP"/>
    </source>
</evidence>
<organism evidence="3 4">
    <name type="scientific">Anatilimnocola aggregata</name>
    <dbReference type="NCBI Taxonomy" id="2528021"/>
    <lineage>
        <taxon>Bacteria</taxon>
        <taxon>Pseudomonadati</taxon>
        <taxon>Planctomycetota</taxon>
        <taxon>Planctomycetia</taxon>
        <taxon>Pirellulales</taxon>
        <taxon>Pirellulaceae</taxon>
        <taxon>Anatilimnocola</taxon>
    </lineage>
</organism>
<gene>
    <name evidence="3" type="ORF">ETAA8_66890</name>
</gene>
<dbReference type="KEGG" id="aagg:ETAA8_66890"/>
<keyword evidence="1" id="KW-0732">Signal</keyword>
<dbReference type="InterPro" id="IPR038765">
    <property type="entry name" value="Papain-like_cys_pep_sf"/>
</dbReference>
<dbReference type="RefSeq" id="WP_145098814.1">
    <property type="nucleotide sequence ID" value="NZ_CP036274.1"/>
</dbReference>
<feature type="chain" id="PRO_5021801896" description="Transglutaminase-like domain-containing protein" evidence="1">
    <location>
        <begin position="23"/>
        <end position="695"/>
    </location>
</feature>
<sequence precursor="true">MKLSAAVVLTLVSLACTTNVRADEITLTAKEMFSRATPLNLRLSADGEAIGRLTGELIETDGNAAGYSYKPNEEVLADGIVIEKELRVRLTIHNKALVQVAPTDVRPSRAYLLVGHTGKSMSAEINGQQVPLGEPAKAGNYWKRFEVPVSALKDGLNSIKLRGDGKIWIARNDDHAADDVWKQFVEPSSFKFSSGGSPRSTKLGKNNDIEGEYYVRLYLEGTAHVSSGLFLLPMLDAANLAGKPTASPNAKVKSIRIKVTGDWGGLGSPAIILRAPPQTGHSKEFEFRADESEMNLLATSSKPLPQYFRIQLQMPSADATHHPQLKSITIATEIEAAGNWSDKLTLAAAHNPELPESLLPVAPHEFQFERLDHPRLQQLRKEYQLDEVVKGCTTDLQRMEKLAAWSSQLWAKGHLSEIYPKWDALEILKNHSDGTPIGGFCQQYNIVFLQACESLGMVGRCVSIGAGDHGLKIRSGHEVVEIWSNELSKWIYVDGQAAWYLVDKETREPLDLLELRARQVAHFQEKPYRAAEVVVLAKSPYEWKGFGEFPAFTELRMIPHTQFLDGKLPMPLNQGMRGWFWTGHRVWTDDLYPASVLYSHRITSPRDWNFPINQTHLWLEQKEKPGEVDVRLTHNMPSFEHFVVQIDGEAERSLKGNDLTWSLKPGENRVQVRAVNKLGIAGPPSWIKVAFKPGS</sequence>